<name>A0A0H2M9W4_9PROT</name>
<dbReference type="AlphaFoldDB" id="A0A0H2M9W4"/>
<feature type="transmembrane region" description="Helical" evidence="6">
    <location>
        <begin position="33"/>
        <end position="53"/>
    </location>
</feature>
<evidence type="ECO:0000313" key="8">
    <source>
        <dbReference type="EMBL" id="KLN59334.1"/>
    </source>
</evidence>
<dbReference type="Proteomes" id="UP000035444">
    <property type="component" value="Unassembled WGS sequence"/>
</dbReference>
<evidence type="ECO:0000259" key="7">
    <source>
        <dbReference type="Pfam" id="PF06271"/>
    </source>
</evidence>
<protein>
    <recommendedName>
        <fullName evidence="7">RDD domain-containing protein</fullName>
    </recommendedName>
</protein>
<comment type="subcellular location">
    <subcellularLocation>
        <location evidence="1">Cell membrane</location>
        <topology evidence="1">Multi-pass membrane protein</topology>
    </subcellularLocation>
</comment>
<sequence length="168" mass="18771">MTDAQAVGFNKVAQKLRFGIRPSDTRGVLFDRCFAYIIDFIILVVLGLIAGFITFMLTILSFGILSPLLALLSFLPLLYHSYFLSQQGATPGMNAMGIKMITMDRKPVTLVHALLTTIIFYLTVPATSFLVLLVVFFNDEKRTLHDLLTNTIVVNDEIPEATIDEILR</sequence>
<evidence type="ECO:0000313" key="9">
    <source>
        <dbReference type="Proteomes" id="UP000035444"/>
    </source>
</evidence>
<evidence type="ECO:0000256" key="5">
    <source>
        <dbReference type="ARBA" id="ARBA00023136"/>
    </source>
</evidence>
<accession>A0A0H2M9W4</accession>
<feature type="transmembrane region" description="Helical" evidence="6">
    <location>
        <begin position="59"/>
        <end position="79"/>
    </location>
</feature>
<dbReference type="InterPro" id="IPR051791">
    <property type="entry name" value="Pra-immunoreactive"/>
</dbReference>
<dbReference type="STRING" id="1489064.WH96_17675"/>
<evidence type="ECO:0000256" key="3">
    <source>
        <dbReference type="ARBA" id="ARBA00022692"/>
    </source>
</evidence>
<evidence type="ECO:0000256" key="1">
    <source>
        <dbReference type="ARBA" id="ARBA00004651"/>
    </source>
</evidence>
<gene>
    <name evidence="8" type="ORF">WH96_17675</name>
</gene>
<keyword evidence="9" id="KW-1185">Reference proteome</keyword>
<feature type="transmembrane region" description="Helical" evidence="6">
    <location>
        <begin position="109"/>
        <end position="137"/>
    </location>
</feature>
<keyword evidence="5 6" id="KW-0472">Membrane</keyword>
<dbReference type="RefSeq" id="WP_047765566.1">
    <property type="nucleotide sequence ID" value="NZ_LAQL01000016.1"/>
</dbReference>
<dbReference type="PANTHER" id="PTHR36115:SF4">
    <property type="entry name" value="MEMBRANE PROTEIN"/>
    <property type="match status" value="1"/>
</dbReference>
<organism evidence="8 9">
    <name type="scientific">Kiloniella spongiae</name>
    <dbReference type="NCBI Taxonomy" id="1489064"/>
    <lineage>
        <taxon>Bacteria</taxon>
        <taxon>Pseudomonadati</taxon>
        <taxon>Pseudomonadota</taxon>
        <taxon>Alphaproteobacteria</taxon>
        <taxon>Rhodospirillales</taxon>
        <taxon>Kiloniellaceae</taxon>
        <taxon>Kiloniella</taxon>
    </lineage>
</organism>
<dbReference type="InterPro" id="IPR010432">
    <property type="entry name" value="RDD"/>
</dbReference>
<dbReference type="OrthoDB" id="7270324at2"/>
<dbReference type="GO" id="GO:0005886">
    <property type="term" value="C:plasma membrane"/>
    <property type="evidence" value="ECO:0007669"/>
    <property type="project" value="UniProtKB-SubCell"/>
</dbReference>
<keyword evidence="3 6" id="KW-0812">Transmembrane</keyword>
<proteinExistence type="predicted"/>
<keyword evidence="2" id="KW-1003">Cell membrane</keyword>
<evidence type="ECO:0000256" key="6">
    <source>
        <dbReference type="SAM" id="Phobius"/>
    </source>
</evidence>
<dbReference type="EMBL" id="LAQL01000016">
    <property type="protein sequence ID" value="KLN59334.1"/>
    <property type="molecule type" value="Genomic_DNA"/>
</dbReference>
<reference evidence="8 9" key="1">
    <citation type="submission" date="2015-03" db="EMBL/GenBank/DDBJ databases">
        <title>Genome Sequence of Kiloniella spongiae MEBiC09566, isolated from a marine sponge.</title>
        <authorList>
            <person name="Shao Z."/>
            <person name="Wang L."/>
            <person name="Li X."/>
        </authorList>
    </citation>
    <scope>NUCLEOTIDE SEQUENCE [LARGE SCALE GENOMIC DNA]</scope>
    <source>
        <strain evidence="8 9">MEBiC09566</strain>
    </source>
</reference>
<evidence type="ECO:0000256" key="2">
    <source>
        <dbReference type="ARBA" id="ARBA00022475"/>
    </source>
</evidence>
<dbReference type="PANTHER" id="PTHR36115">
    <property type="entry name" value="PROLINE-RICH ANTIGEN HOMOLOG-RELATED"/>
    <property type="match status" value="1"/>
</dbReference>
<keyword evidence="4 6" id="KW-1133">Transmembrane helix</keyword>
<feature type="domain" description="RDD" evidence="7">
    <location>
        <begin position="29"/>
        <end position="150"/>
    </location>
</feature>
<comment type="caution">
    <text evidence="8">The sequence shown here is derived from an EMBL/GenBank/DDBJ whole genome shotgun (WGS) entry which is preliminary data.</text>
</comment>
<evidence type="ECO:0000256" key="4">
    <source>
        <dbReference type="ARBA" id="ARBA00022989"/>
    </source>
</evidence>
<dbReference type="Pfam" id="PF06271">
    <property type="entry name" value="RDD"/>
    <property type="match status" value="1"/>
</dbReference>